<keyword evidence="4" id="KW-0067">ATP-binding</keyword>
<dbReference type="SMART" id="SM00487">
    <property type="entry name" value="DEXDc"/>
    <property type="match status" value="1"/>
</dbReference>
<sequence>MANKKVSQEMESVIESYYKSFQSKHISNSLAKLYSHYTKVNLNKGGLKSWSSKDYQDNLSEAFRLLYLGFTLKDESREGWEEFFSNGGEMLEYLSHPAINEHSYPLHFISAASYQIAGYPAIALGLLKERKESSEESEILRLFLKNDFINLEKKINAYWRNNEPKSFETDVLNFEEDFNKYIAREVVSIIGLLVGFLKWGVRDRLQRAINKFRDISRILIHDKNSYNWLLSKLCAELFERYVKQSIRTATEDLYKVEGKSFNKALEIYIRKNFLENKSLLWPSQLRGLDKLINEDSFVLCTPTGSGKTTIAEISIIKSLFSAKNNENLETNIDVPFHLGQPIVLYLVPSRALASETESKMNRVLKNIPNENVIVTGLYGGIDWGPTDTWITHDDKTVLICTYEKGEALLRFLGPLFLNRLSLVIIDEAHSVQYDHNAETLVSGDNRSLRLESLASRLISYLHDNRKKVIALSAVIGEDSSKLTKWLTNDSFSPEETPYRSTRQLIGRLEFQKSGDFSIRYDVLNGASLSTNYTGDRGISPFIPNPIEASPLKFIDLPRRYSNTNNNGFPKYSRPFLFWAALQFAKVKEHEQSDTVLISVMQHVNGYANDFYHVITKVYKEGLPVFFKEPTEPYKKDLWEKCLKSCIDYYGENSNEYKLLEKGIVVHYGKMPSIYSKLLIEVINSRIVNVVLASSTLSEGINLPFDIVLVPVLSRRGDTISISEFKNLTGRAGRPGNGTEGRSLVFLEKPSSSILYSAENARNHYRNILLGYLDDTAVLQNQHKNPSPLANLIIYIKDQWEQITGTKSNDEFQEWLETCIPSDNNEIFQDRNDLVAEQALDTLDSVILSAVVEYENSDEDRGNLPLSEHEDLIKYIWKNTYAFYVSTAEESMEKIFLKRGNAVINDIYQDKKYRNKIYKTSLQPRFAKQLFKIHQQIISHLKSGEEYQNWTNKERVKFIKNCIEHINMLEKFSIKEGIKRNKSSVEWESILIWWITSGKGEVKPGKENQKAEWIKFVYDNFVYKFNWGLSTVLAMVIEEINDGKSSLLTLDDWEKTDLPWVVFWIKDLITWGTLDPVAAYLLSNGYIYTRSEAENVSREYYDESDNEVDVYNIKLIREWVNIRFPNYQKTEEINNINLNVKLKNDQFSKKDYWNVFPVIDESEVLWLDYSGHLIANSPLLNNEISNISSPDNNFVIDTAHAKAIHTQYFE</sequence>
<dbReference type="PATRIC" id="fig|1308866.3.peg.592"/>
<evidence type="ECO:0000256" key="2">
    <source>
        <dbReference type="ARBA" id="ARBA00022801"/>
    </source>
</evidence>
<dbReference type="EMBL" id="APML01000011">
    <property type="protein sequence ID" value="ENH97928.1"/>
    <property type="molecule type" value="Genomic_DNA"/>
</dbReference>
<evidence type="ECO:0000313" key="8">
    <source>
        <dbReference type="Proteomes" id="UP000012283"/>
    </source>
</evidence>
<dbReference type="eggNOG" id="COG1204">
    <property type="taxonomic scope" value="Bacteria"/>
</dbReference>
<evidence type="ECO:0000259" key="6">
    <source>
        <dbReference type="PROSITE" id="PS51194"/>
    </source>
</evidence>
<reference evidence="7 8" key="1">
    <citation type="submission" date="2013-03" db="EMBL/GenBank/DDBJ databases">
        <title>Draft genome sequence of Gracibacillus halophilus YIM-C55.5, a moderately halophilic and thermophilic organism from the Xiaochaidamu salt lake.</title>
        <authorList>
            <person name="Sugumar T."/>
            <person name="Polireddy D.R."/>
            <person name="Antony A."/>
            <person name="Madhava Y.R."/>
            <person name="Sivakumar N."/>
        </authorList>
    </citation>
    <scope>NUCLEOTIDE SEQUENCE [LARGE SCALE GENOMIC DNA]</scope>
    <source>
        <strain evidence="7 8">YIM-C55.5</strain>
    </source>
</reference>
<evidence type="ECO:0000259" key="5">
    <source>
        <dbReference type="PROSITE" id="PS51192"/>
    </source>
</evidence>
<evidence type="ECO:0000313" key="7">
    <source>
        <dbReference type="EMBL" id="ENH97928.1"/>
    </source>
</evidence>
<dbReference type="GO" id="GO:0016787">
    <property type="term" value="F:hydrolase activity"/>
    <property type="evidence" value="ECO:0007669"/>
    <property type="project" value="UniProtKB-KW"/>
</dbReference>
<accession>N4WCC5</accession>
<dbReference type="InterPro" id="IPR050474">
    <property type="entry name" value="Hel308_SKI2-like"/>
</dbReference>
<proteinExistence type="predicted"/>
<dbReference type="PANTHER" id="PTHR47961:SF6">
    <property type="entry name" value="DNA-DIRECTED DNA POLYMERASE"/>
    <property type="match status" value="1"/>
</dbReference>
<evidence type="ECO:0000256" key="1">
    <source>
        <dbReference type="ARBA" id="ARBA00022741"/>
    </source>
</evidence>
<dbReference type="OrthoDB" id="143059at2"/>
<dbReference type="GO" id="GO:0004386">
    <property type="term" value="F:helicase activity"/>
    <property type="evidence" value="ECO:0007669"/>
    <property type="project" value="UniProtKB-KW"/>
</dbReference>
<dbReference type="InterPro" id="IPR001650">
    <property type="entry name" value="Helicase_C-like"/>
</dbReference>
<dbReference type="SUPFAM" id="SSF52540">
    <property type="entry name" value="P-loop containing nucleoside triphosphate hydrolases"/>
    <property type="match status" value="1"/>
</dbReference>
<dbReference type="Pfam" id="PF00270">
    <property type="entry name" value="DEAD"/>
    <property type="match status" value="1"/>
</dbReference>
<keyword evidence="1" id="KW-0547">Nucleotide-binding</keyword>
<dbReference type="InterPro" id="IPR011545">
    <property type="entry name" value="DEAD/DEAH_box_helicase_dom"/>
</dbReference>
<dbReference type="InterPro" id="IPR014001">
    <property type="entry name" value="Helicase_ATP-bd"/>
</dbReference>
<dbReference type="PANTHER" id="PTHR47961">
    <property type="entry name" value="DNA POLYMERASE THETA, PUTATIVE (AFU_ORTHOLOGUE AFUA_1G05260)-RELATED"/>
    <property type="match status" value="1"/>
</dbReference>
<comment type="caution">
    <text evidence="7">The sequence shown here is derived from an EMBL/GenBank/DDBJ whole genome shotgun (WGS) entry which is preliminary data.</text>
</comment>
<dbReference type="PROSITE" id="PS51194">
    <property type="entry name" value="HELICASE_CTER"/>
    <property type="match status" value="1"/>
</dbReference>
<evidence type="ECO:0000256" key="4">
    <source>
        <dbReference type="ARBA" id="ARBA00022840"/>
    </source>
</evidence>
<dbReference type="InterPro" id="IPR027417">
    <property type="entry name" value="P-loop_NTPase"/>
</dbReference>
<keyword evidence="3 7" id="KW-0347">Helicase</keyword>
<dbReference type="RefSeq" id="WP_003464340.1">
    <property type="nucleotide sequence ID" value="NZ_APML01000011.1"/>
</dbReference>
<dbReference type="GO" id="GO:0003676">
    <property type="term" value="F:nucleic acid binding"/>
    <property type="evidence" value="ECO:0007669"/>
    <property type="project" value="InterPro"/>
</dbReference>
<dbReference type="SMART" id="SM00490">
    <property type="entry name" value="HELICc"/>
    <property type="match status" value="1"/>
</dbReference>
<keyword evidence="8" id="KW-1185">Reference proteome</keyword>
<feature type="domain" description="Helicase ATP-binding" evidence="5">
    <location>
        <begin position="288"/>
        <end position="493"/>
    </location>
</feature>
<gene>
    <name evidence="7" type="ORF">J416_02916</name>
</gene>
<organism evidence="7 8">
    <name type="scientific">Gracilibacillus halophilus YIM-C55.5</name>
    <dbReference type="NCBI Taxonomy" id="1308866"/>
    <lineage>
        <taxon>Bacteria</taxon>
        <taxon>Bacillati</taxon>
        <taxon>Bacillota</taxon>
        <taxon>Bacilli</taxon>
        <taxon>Bacillales</taxon>
        <taxon>Bacillaceae</taxon>
        <taxon>Gracilibacillus</taxon>
    </lineage>
</organism>
<dbReference type="GO" id="GO:0005524">
    <property type="term" value="F:ATP binding"/>
    <property type="evidence" value="ECO:0007669"/>
    <property type="project" value="UniProtKB-KW"/>
</dbReference>
<dbReference type="STRING" id="1308866.J416_02916"/>
<dbReference type="Proteomes" id="UP000012283">
    <property type="component" value="Unassembled WGS sequence"/>
</dbReference>
<protein>
    <submittedName>
        <fullName evidence="7">DEAD/DEAH box helicase</fullName>
    </submittedName>
</protein>
<dbReference type="PROSITE" id="PS51192">
    <property type="entry name" value="HELICASE_ATP_BIND_1"/>
    <property type="match status" value="1"/>
</dbReference>
<dbReference type="AlphaFoldDB" id="N4WCC5"/>
<name>N4WCC5_9BACI</name>
<evidence type="ECO:0000256" key="3">
    <source>
        <dbReference type="ARBA" id="ARBA00022806"/>
    </source>
</evidence>
<dbReference type="Gene3D" id="3.40.50.300">
    <property type="entry name" value="P-loop containing nucleotide triphosphate hydrolases"/>
    <property type="match status" value="2"/>
</dbReference>
<keyword evidence="2" id="KW-0378">Hydrolase</keyword>
<feature type="domain" description="Helicase C-terminal" evidence="6">
    <location>
        <begin position="609"/>
        <end position="792"/>
    </location>
</feature>